<keyword evidence="2" id="KW-1185">Reference proteome</keyword>
<protein>
    <submittedName>
        <fullName evidence="1">Uncharacterized protein</fullName>
    </submittedName>
</protein>
<comment type="caution">
    <text evidence="1">The sequence shown here is derived from an EMBL/GenBank/DDBJ whole genome shotgun (WGS) entry which is preliminary data.</text>
</comment>
<evidence type="ECO:0000313" key="1">
    <source>
        <dbReference type="EMBL" id="MCA6067929.1"/>
    </source>
</evidence>
<dbReference type="RefSeq" id="WP_225689013.1">
    <property type="nucleotide sequence ID" value="NZ_JAERSE020000003.1"/>
</dbReference>
<dbReference type="EMBL" id="JAERSE020000003">
    <property type="protein sequence ID" value="MCA6067929.1"/>
    <property type="molecule type" value="Genomic_DNA"/>
</dbReference>
<accession>A0ABS8A1S7</accession>
<dbReference type="Proteomes" id="UP000618240">
    <property type="component" value="Unassembled WGS sequence"/>
</dbReference>
<evidence type="ECO:0000313" key="2">
    <source>
        <dbReference type="Proteomes" id="UP000618240"/>
    </source>
</evidence>
<sequence>MSQFQLGMSLTFLKRDLAVVIQSTEKEIEATPKKKVTIKEYLLIPTKLPSSDDYVTFTELKKDFNNIFGTDSKEATDKITDQLKENSSDGKFSIDNIHFYLKTAYLYKKAYYINTETDEAKPAKISECDENGKPVTNDKNAKWEYALSISIDSKEFFSEFSTMSINSISFSIWNTDRNVVKKMMTLGSTDDIFKQLEESSK</sequence>
<proteinExistence type="predicted"/>
<gene>
    <name evidence="1" type="ORF">JI747_012110</name>
</gene>
<name>A0ABS8A1S7_9FLAO</name>
<reference evidence="1 2" key="1">
    <citation type="submission" date="2021-09" db="EMBL/GenBank/DDBJ databases">
        <title>Genome sequencing and assembly of Chryseobacterium sp. RG1.</title>
        <authorList>
            <person name="Chhetri G."/>
        </authorList>
    </citation>
    <scope>NUCLEOTIDE SEQUENCE [LARGE SCALE GENOMIC DNA]</scope>
    <source>
        <strain evidence="1 2">RG1</strain>
    </source>
</reference>
<organism evidence="1 2">
    <name type="scientific">Chryseobacterium tagetis</name>
    <dbReference type="NCBI Taxonomy" id="2801334"/>
    <lineage>
        <taxon>Bacteria</taxon>
        <taxon>Pseudomonadati</taxon>
        <taxon>Bacteroidota</taxon>
        <taxon>Flavobacteriia</taxon>
        <taxon>Flavobacteriales</taxon>
        <taxon>Weeksellaceae</taxon>
        <taxon>Chryseobacterium group</taxon>
        <taxon>Chryseobacterium</taxon>
    </lineage>
</organism>